<evidence type="ECO:0000313" key="3">
    <source>
        <dbReference type="Proteomes" id="UP000184048"/>
    </source>
</evidence>
<evidence type="ECO:0000256" key="1">
    <source>
        <dbReference type="SAM" id="Phobius"/>
    </source>
</evidence>
<dbReference type="EMBL" id="FQUU01000010">
    <property type="protein sequence ID" value="SHF42438.1"/>
    <property type="molecule type" value="Genomic_DNA"/>
</dbReference>
<feature type="transmembrane region" description="Helical" evidence="1">
    <location>
        <begin position="40"/>
        <end position="61"/>
    </location>
</feature>
<protein>
    <submittedName>
        <fullName evidence="2">Uncharacterized protein</fullName>
    </submittedName>
</protein>
<keyword evidence="1" id="KW-0472">Membrane</keyword>
<keyword evidence="1" id="KW-0812">Transmembrane</keyword>
<dbReference type="Proteomes" id="UP000184048">
    <property type="component" value="Unassembled WGS sequence"/>
</dbReference>
<gene>
    <name evidence="2" type="ORF">SAMN02745131_02605</name>
</gene>
<keyword evidence="1" id="KW-1133">Transmembrane helix</keyword>
<dbReference type="AlphaFoldDB" id="A0A1M5BJ41"/>
<feature type="transmembrane region" description="Helical" evidence="1">
    <location>
        <begin position="12"/>
        <end position="34"/>
    </location>
</feature>
<keyword evidence="3" id="KW-1185">Reference proteome</keyword>
<evidence type="ECO:0000313" key="2">
    <source>
        <dbReference type="EMBL" id="SHF42438.1"/>
    </source>
</evidence>
<accession>A0A1M5BJ41</accession>
<dbReference type="RefSeq" id="WP_072835769.1">
    <property type="nucleotide sequence ID" value="NZ_FQUU01000010.1"/>
</dbReference>
<dbReference type="STRING" id="1121884.SAMN02745131_02605"/>
<name>A0A1M5BJ41_9BACT</name>
<reference evidence="2 3" key="1">
    <citation type="submission" date="2016-11" db="EMBL/GenBank/DDBJ databases">
        <authorList>
            <person name="Jaros S."/>
            <person name="Januszkiewicz K."/>
            <person name="Wedrychowicz H."/>
        </authorList>
    </citation>
    <scope>NUCLEOTIDE SEQUENCE [LARGE SCALE GENOMIC DNA]</scope>
    <source>
        <strain evidence="2 3">DSM 18119</strain>
    </source>
</reference>
<organism evidence="2 3">
    <name type="scientific">Flavisolibacter ginsengisoli DSM 18119</name>
    <dbReference type="NCBI Taxonomy" id="1121884"/>
    <lineage>
        <taxon>Bacteria</taxon>
        <taxon>Pseudomonadati</taxon>
        <taxon>Bacteroidota</taxon>
        <taxon>Chitinophagia</taxon>
        <taxon>Chitinophagales</taxon>
        <taxon>Chitinophagaceae</taxon>
        <taxon>Flavisolibacter</taxon>
    </lineage>
</organism>
<proteinExistence type="predicted"/>
<sequence length="165" mass="18909">MVIKGKFRTFGYWLTVISLIGGISAIIYFLVFGFHNTTLAGLILFLVALIILLGGFGRLFFDSNFLVIDTENETITFTNQLTRKRSTFHFDYFDGKLISLEPIKGGNARNLYLVKDKKAVKKITDFMYSNHRQIEDALQPVKDLGTFKYSYIKTWKISLGFPILD</sequence>